<organism evidence="2 3">
    <name type="scientific">Lipotes vexillifer</name>
    <name type="common">Yangtze river dolphin</name>
    <dbReference type="NCBI Taxonomy" id="118797"/>
    <lineage>
        <taxon>Eukaryota</taxon>
        <taxon>Metazoa</taxon>
        <taxon>Chordata</taxon>
        <taxon>Craniata</taxon>
        <taxon>Vertebrata</taxon>
        <taxon>Euteleostomi</taxon>
        <taxon>Mammalia</taxon>
        <taxon>Eutheria</taxon>
        <taxon>Laurasiatheria</taxon>
        <taxon>Artiodactyla</taxon>
        <taxon>Whippomorpha</taxon>
        <taxon>Cetacea</taxon>
        <taxon>Odontoceti</taxon>
        <taxon>Lipotidae</taxon>
        <taxon>Lipotes</taxon>
    </lineage>
</organism>
<dbReference type="InterPro" id="IPR052267">
    <property type="entry name" value="N-DRC_Component"/>
</dbReference>
<keyword evidence="2" id="KW-1185">Reference proteome</keyword>
<protein>
    <submittedName>
        <fullName evidence="3">IQ and AAA domain-containing protein 1-like</fullName>
    </submittedName>
</protein>
<feature type="compositionally biased region" description="Basic residues" evidence="1">
    <location>
        <begin position="353"/>
        <end position="368"/>
    </location>
</feature>
<evidence type="ECO:0000256" key="1">
    <source>
        <dbReference type="SAM" id="MobiDB-lite"/>
    </source>
</evidence>
<feature type="compositionally biased region" description="Basic and acidic residues" evidence="1">
    <location>
        <begin position="369"/>
        <end position="381"/>
    </location>
</feature>
<gene>
    <name evidence="3" type="primary">LOC103074314</name>
</gene>
<evidence type="ECO:0000313" key="2">
    <source>
        <dbReference type="Proteomes" id="UP000265300"/>
    </source>
</evidence>
<dbReference type="AlphaFoldDB" id="A0A340X0Y5"/>
<proteinExistence type="predicted"/>
<dbReference type="InParanoid" id="A0A340X0Y5"/>
<name>A0A340X0Y5_LIPVE</name>
<dbReference type="PANTHER" id="PTHR14690">
    <property type="entry name" value="IQ MOTIF CONTAINING WITH AAA DOMAIN 1"/>
    <property type="match status" value="1"/>
</dbReference>
<feature type="region of interest" description="Disordered" evidence="1">
    <location>
        <begin position="348"/>
        <end position="387"/>
    </location>
</feature>
<dbReference type="OrthoDB" id="3046016at2759"/>
<dbReference type="GeneID" id="103074314"/>
<reference evidence="3" key="1">
    <citation type="submission" date="2025-08" db="UniProtKB">
        <authorList>
            <consortium name="RefSeq"/>
        </authorList>
    </citation>
    <scope>IDENTIFICATION</scope>
</reference>
<feature type="non-terminal residue" evidence="3">
    <location>
        <position position="469"/>
    </location>
</feature>
<accession>A0A340X0Y5</accession>
<evidence type="ECO:0000313" key="3">
    <source>
        <dbReference type="RefSeq" id="XP_007452979.1"/>
    </source>
</evidence>
<dbReference type="STRING" id="118797.A0A340X0Y5"/>
<dbReference type="PANTHER" id="PTHR14690:SF8">
    <property type="entry name" value="DYNEIN REGULATORY COMPLEX PROTEIN 11"/>
    <property type="match status" value="1"/>
</dbReference>
<sequence length="469" mass="55418">MSNAMYNKMWHQTQEALNSLLDKESEKMMKPQRNQVFIFQTLATFYIKYVQIFRNLENVYDQIVHPQKRILIRKLLDGVMGRILELKNEMVELELTEFHYFDDILQDLKLVPQQLDIPIPKYFLKERLEVIKEREKILAQLLADSGLGITEKKYPVKPIPLEEAVKLIQVAERARQGRLRAMFMKQIYLQEYRAKQARLLDERVADVGTAALCIQKVWRGFHQCKRTEREREEEMIFLGMNPPPLFNEVSAALIQADRVTHLRDEVQVKHEEEYRDALVTIKDDLKLIEGPNIKENLQDEIRRWFIECRGLTGTFPDYPKVEEGGSAIIFSNKTRQQVIEDIIASQEEEEKDKKKKKEEKPKKGKKGKEKKERKEKNKDEGDGWQMSPSVFLHMMQEGNNVYKDLWKNKDESWNVPQGYDPELIKEDKRKELESEIRLQVDELMRQELKNLKLAVNREKELSGKTGSKK</sequence>
<dbReference type="RefSeq" id="XP_007452979.1">
    <property type="nucleotide sequence ID" value="XM_007452917.1"/>
</dbReference>
<dbReference type="KEGG" id="lve:103074314"/>
<dbReference type="Proteomes" id="UP000265300">
    <property type="component" value="Unplaced"/>
</dbReference>